<keyword evidence="8" id="KW-1185">Reference proteome</keyword>
<dbReference type="InterPro" id="IPR047146">
    <property type="entry name" value="Cyt_P450_E_CYP52_fungi"/>
</dbReference>
<dbReference type="InterPro" id="IPR036396">
    <property type="entry name" value="Cyt_P450_sf"/>
</dbReference>
<evidence type="ECO:0000256" key="4">
    <source>
        <dbReference type="ARBA" id="ARBA00023002"/>
    </source>
</evidence>
<dbReference type="Gene3D" id="1.10.630.10">
    <property type="entry name" value="Cytochrome P450"/>
    <property type="match status" value="1"/>
</dbReference>
<evidence type="ECO:0000313" key="7">
    <source>
        <dbReference type="EMBL" id="CAD6442818.1"/>
    </source>
</evidence>
<comment type="similarity">
    <text evidence="2">Belongs to the cytochrome P450 family.</text>
</comment>
<protein>
    <submittedName>
        <fullName evidence="7">71e7a536-2767-4abd-a573-fa59dc2a9e71</fullName>
    </submittedName>
</protein>
<dbReference type="Proteomes" id="UP000624404">
    <property type="component" value="Unassembled WGS sequence"/>
</dbReference>
<evidence type="ECO:0000256" key="5">
    <source>
        <dbReference type="ARBA" id="ARBA00023004"/>
    </source>
</evidence>
<keyword evidence="4" id="KW-0560">Oxidoreductase</keyword>
<organism evidence="7 8">
    <name type="scientific">Sclerotinia trifoliorum</name>
    <dbReference type="NCBI Taxonomy" id="28548"/>
    <lineage>
        <taxon>Eukaryota</taxon>
        <taxon>Fungi</taxon>
        <taxon>Dikarya</taxon>
        <taxon>Ascomycota</taxon>
        <taxon>Pezizomycotina</taxon>
        <taxon>Leotiomycetes</taxon>
        <taxon>Helotiales</taxon>
        <taxon>Sclerotiniaceae</taxon>
        <taxon>Sclerotinia</taxon>
    </lineage>
</organism>
<comment type="caution">
    <text evidence="7">The sequence shown here is derived from an EMBL/GenBank/DDBJ whole genome shotgun (WGS) entry which is preliminary data.</text>
</comment>
<dbReference type="GO" id="GO:0016705">
    <property type="term" value="F:oxidoreductase activity, acting on paired donors, with incorporation or reduction of molecular oxygen"/>
    <property type="evidence" value="ECO:0007669"/>
    <property type="project" value="InterPro"/>
</dbReference>
<keyword evidence="6" id="KW-0503">Monooxygenase</keyword>
<evidence type="ECO:0000256" key="1">
    <source>
        <dbReference type="ARBA" id="ARBA00001971"/>
    </source>
</evidence>
<proteinExistence type="inferred from homology"/>
<comment type="cofactor">
    <cofactor evidence="1">
        <name>heme</name>
        <dbReference type="ChEBI" id="CHEBI:30413"/>
    </cofactor>
</comment>
<dbReference type="PANTHER" id="PTHR24287:SF19">
    <property type="entry name" value="CYTOCHROME P450"/>
    <property type="match status" value="1"/>
</dbReference>
<dbReference type="GO" id="GO:0005506">
    <property type="term" value="F:iron ion binding"/>
    <property type="evidence" value="ECO:0007669"/>
    <property type="project" value="InterPro"/>
</dbReference>
<dbReference type="SUPFAM" id="SSF48264">
    <property type="entry name" value="Cytochrome P450"/>
    <property type="match status" value="1"/>
</dbReference>
<gene>
    <name evidence="7" type="ORF">SCLTRI_LOCUS2610</name>
</gene>
<reference evidence="7" key="1">
    <citation type="submission" date="2020-10" db="EMBL/GenBank/DDBJ databases">
        <authorList>
            <person name="Kusch S."/>
        </authorList>
    </citation>
    <scope>NUCLEOTIDE SEQUENCE</scope>
    <source>
        <strain evidence="7">SwB9</strain>
    </source>
</reference>
<dbReference type="EMBL" id="CAJHIA010000009">
    <property type="protein sequence ID" value="CAD6442818.1"/>
    <property type="molecule type" value="Genomic_DNA"/>
</dbReference>
<evidence type="ECO:0000256" key="2">
    <source>
        <dbReference type="ARBA" id="ARBA00010617"/>
    </source>
</evidence>
<keyword evidence="5" id="KW-0408">Iron</keyword>
<dbReference type="OrthoDB" id="1470350at2759"/>
<dbReference type="PANTHER" id="PTHR24287">
    <property type="entry name" value="P450, PUTATIVE (EUROFUNG)-RELATED"/>
    <property type="match status" value="1"/>
</dbReference>
<evidence type="ECO:0000256" key="6">
    <source>
        <dbReference type="ARBA" id="ARBA00023033"/>
    </source>
</evidence>
<name>A0A8H2VR71_9HELO</name>
<dbReference type="GO" id="GO:0004497">
    <property type="term" value="F:monooxygenase activity"/>
    <property type="evidence" value="ECO:0007669"/>
    <property type="project" value="UniProtKB-KW"/>
</dbReference>
<sequence length="197" mass="22681">MEEHGKRIGGVAALFVNDYGKDPERAKAQSPFFGPSIFSDGHIWKEARGLVKPIFAMAEISDMEHLASFMDRFMDLLPNDETRALQQTTNAKPEPDFPAVRRRYVLLDEMAKHIRDPIKPRYHVLGVFNPARDTISIAVGNTLFQLARHPHIWTKLRKTSLEIDEPLTFEKLKSLVDLDMSYKKLFVYVGPQHWYSV</sequence>
<evidence type="ECO:0000256" key="3">
    <source>
        <dbReference type="ARBA" id="ARBA00022723"/>
    </source>
</evidence>
<dbReference type="AlphaFoldDB" id="A0A8H2VR71"/>
<dbReference type="GO" id="GO:0020037">
    <property type="term" value="F:heme binding"/>
    <property type="evidence" value="ECO:0007669"/>
    <property type="project" value="InterPro"/>
</dbReference>
<keyword evidence="3" id="KW-0479">Metal-binding</keyword>
<evidence type="ECO:0000313" key="8">
    <source>
        <dbReference type="Proteomes" id="UP000624404"/>
    </source>
</evidence>
<accession>A0A8H2VR71</accession>